<proteinExistence type="predicted"/>
<dbReference type="Proteomes" id="UP001278188">
    <property type="component" value="Unassembled WGS sequence"/>
</dbReference>
<accession>A0ABU3WER2</accession>
<evidence type="ECO:0000313" key="1">
    <source>
        <dbReference type="EMBL" id="MDV2468906.1"/>
    </source>
</evidence>
<comment type="caution">
    <text evidence="1">The sequence shown here is derived from an EMBL/GenBank/DDBJ whole genome shotgun (WGS) entry which is preliminary data.</text>
</comment>
<dbReference type="EMBL" id="JASVDY010000002">
    <property type="protein sequence ID" value="MDV2468906.1"/>
    <property type="molecule type" value="Genomic_DNA"/>
</dbReference>
<evidence type="ECO:0008006" key="3">
    <source>
        <dbReference type="Google" id="ProtNLM"/>
    </source>
</evidence>
<sequence length="395" mass="43270">MKKIFLAALILGLIGCTGDDSSDVKSEGNNIVFTQSDNFSINTVNQTQTVYPLQVYSASLPLRGWGITGSTALGPSVLYDAVKDNLKSAALITPNATQVAKVIARGGAGYAVSVAVEQLLGAVDWVMDPANNQVIYNKYPDNVDPKFYFKSNDGTEFNNADDMGFYDFSKRNWIGAQYVETFCDVRGVCSFVALNPSTGRKSAYYAGARLPRKVELPKQEYSIALEAIAQQIINNADSGTTSLVTPAQEATVAAAQEIMDEAQQDEVKAEPIVDEFERNADDDERPECKTIRTLIHGNVGSLSLRHQQMLLDRYDLYNKHRTEPHPVHGSWEQLGEKYAIKQTELDGNMAAAESIRCAVPQSAEVWSNISAPDKPAIAGGYLDGQSRNKTIILRR</sequence>
<evidence type="ECO:0000313" key="2">
    <source>
        <dbReference type="Proteomes" id="UP001278188"/>
    </source>
</evidence>
<protein>
    <recommendedName>
        <fullName evidence="3">Lipoprotein</fullName>
    </recommendedName>
</protein>
<reference evidence="1 2" key="1">
    <citation type="submission" date="2023-06" db="EMBL/GenBank/DDBJ databases">
        <title>Genomic Analysis of Acinetobacter Strains Recovered from South Australian Aquatic Samples provides Insights into the Circulation of Antibiotic Resistance determinants in the Environment.</title>
        <authorList>
            <person name="Tobin L."/>
            <person name="Jarocki V.M."/>
            <person name="Kenyon J."/>
            <person name="Drigo B."/>
            <person name="Donner E."/>
            <person name="Djordjevic S.P."/>
            <person name="Hamidian M."/>
        </authorList>
    </citation>
    <scope>NUCLEOTIDE SEQUENCE [LARGE SCALE GENOMIC DNA]</scope>
    <source>
        <strain evidence="1 2">SAAc652</strain>
    </source>
</reference>
<dbReference type="PROSITE" id="PS51257">
    <property type="entry name" value="PROKAR_LIPOPROTEIN"/>
    <property type="match status" value="1"/>
</dbReference>
<keyword evidence="2" id="KW-1185">Reference proteome</keyword>
<organism evidence="1 2">
    <name type="scientific">Acinetobacter chinensis</name>
    <dbReference type="NCBI Taxonomy" id="2004650"/>
    <lineage>
        <taxon>Bacteria</taxon>
        <taxon>Pseudomonadati</taxon>
        <taxon>Pseudomonadota</taxon>
        <taxon>Gammaproteobacteria</taxon>
        <taxon>Moraxellales</taxon>
        <taxon>Moraxellaceae</taxon>
        <taxon>Acinetobacter</taxon>
    </lineage>
</organism>
<name>A0ABU3WER2_9GAMM</name>
<gene>
    <name evidence="1" type="ORF">QR674_07905</name>
</gene>
<dbReference type="RefSeq" id="WP_317083310.1">
    <property type="nucleotide sequence ID" value="NZ_JASVDY010000002.1"/>
</dbReference>